<name>U7UAG0_9FIRM</name>
<comment type="caution">
    <text evidence="1">The sequence shown here is derived from an EMBL/GenBank/DDBJ whole genome shotgun (WGS) entry which is preliminary data.</text>
</comment>
<dbReference type="SUPFAM" id="SSF50814">
    <property type="entry name" value="Lipocalins"/>
    <property type="match status" value="1"/>
</dbReference>
<dbReference type="RefSeq" id="WP_023054595.1">
    <property type="nucleotide sequence ID" value="NZ_AWXA01000062.1"/>
</dbReference>
<organism evidence="1 2">
    <name type="scientific">Megasphaera vaginalis</name>
    <name type="common">ex Srinivasan et al. 2021</name>
    <dbReference type="NCBI Taxonomy" id="1111454"/>
    <lineage>
        <taxon>Bacteria</taxon>
        <taxon>Bacillati</taxon>
        <taxon>Bacillota</taxon>
        <taxon>Negativicutes</taxon>
        <taxon>Veillonellales</taxon>
        <taxon>Veillonellaceae</taxon>
        <taxon>Megasphaera</taxon>
    </lineage>
</organism>
<dbReference type="Proteomes" id="UP000017090">
    <property type="component" value="Unassembled WGS sequence"/>
</dbReference>
<dbReference type="Pfam" id="PF09148">
    <property type="entry name" value="DUF1934"/>
    <property type="match status" value="1"/>
</dbReference>
<dbReference type="STRING" id="1111454.HMPREF1250_1588"/>
<evidence type="ECO:0000313" key="1">
    <source>
        <dbReference type="EMBL" id="ERT56432.1"/>
    </source>
</evidence>
<dbReference type="Gene3D" id="2.40.128.20">
    <property type="match status" value="1"/>
</dbReference>
<evidence type="ECO:0000313" key="2">
    <source>
        <dbReference type="Proteomes" id="UP000017090"/>
    </source>
</evidence>
<sequence>MKPVLVTVESIQRNENGEEITLELVSEGKFYAKDRAQYIVYEESEITGMAGVTTVIKIPEDGTVCLLRLGSLKQRQEYAVGRESRSTYETPVGIMGVTMKTYECDVALRDGVGTIRLGFDVTIEGVGANYNQVTITVREDKS</sequence>
<proteinExistence type="predicted"/>
<keyword evidence="2" id="KW-1185">Reference proteome</keyword>
<dbReference type="PATRIC" id="fig|1111454.3.peg.2225"/>
<accession>U7UAG0</accession>
<reference evidence="1 2" key="1">
    <citation type="submission" date="2013-09" db="EMBL/GenBank/DDBJ databases">
        <authorList>
            <person name="Durkin A.S."/>
            <person name="Haft D.R."/>
            <person name="McCorrison J."/>
            <person name="Torralba M."/>
            <person name="Gillis M."/>
            <person name="Haft D.H."/>
            <person name="Methe B."/>
            <person name="Sutton G."/>
            <person name="Nelson K.E."/>
        </authorList>
    </citation>
    <scope>NUCLEOTIDE SEQUENCE [LARGE SCALE GENOMIC DNA]</scope>
    <source>
        <strain evidence="1 2">BV3C16-1</strain>
    </source>
</reference>
<dbReference type="InterPro" id="IPR012674">
    <property type="entry name" value="Calycin"/>
</dbReference>
<dbReference type="OrthoDB" id="1680906at2"/>
<gene>
    <name evidence="1" type="ORF">HMPREF1250_1588</name>
</gene>
<protein>
    <submittedName>
        <fullName evidence="1">PF09148 domain protein</fullName>
    </submittedName>
</protein>
<dbReference type="eggNOG" id="COG4506">
    <property type="taxonomic scope" value="Bacteria"/>
</dbReference>
<dbReference type="AlphaFoldDB" id="U7UAG0"/>
<dbReference type="InterPro" id="IPR015231">
    <property type="entry name" value="DUF1934"/>
</dbReference>
<dbReference type="EMBL" id="AWXA01000062">
    <property type="protein sequence ID" value="ERT56432.1"/>
    <property type="molecule type" value="Genomic_DNA"/>
</dbReference>